<evidence type="ECO:0000313" key="1">
    <source>
        <dbReference type="EMBL" id="SVE50400.1"/>
    </source>
</evidence>
<protein>
    <submittedName>
        <fullName evidence="1">Uncharacterized protein</fullName>
    </submittedName>
</protein>
<dbReference type="EMBL" id="UINC01221880">
    <property type="protein sequence ID" value="SVE50400.1"/>
    <property type="molecule type" value="Genomic_DNA"/>
</dbReference>
<name>A0A383E1U9_9ZZZZ</name>
<gene>
    <name evidence="1" type="ORF">METZ01_LOCUS503254</name>
</gene>
<accession>A0A383E1U9</accession>
<dbReference type="AlphaFoldDB" id="A0A383E1U9"/>
<reference evidence="1" key="1">
    <citation type="submission" date="2018-05" db="EMBL/GenBank/DDBJ databases">
        <authorList>
            <person name="Lanie J.A."/>
            <person name="Ng W.-L."/>
            <person name="Kazmierczak K.M."/>
            <person name="Andrzejewski T.M."/>
            <person name="Davidsen T.M."/>
            <person name="Wayne K.J."/>
            <person name="Tettelin H."/>
            <person name="Glass J.I."/>
            <person name="Rusch D."/>
            <person name="Podicherti R."/>
            <person name="Tsui H.-C.T."/>
            <person name="Winkler M.E."/>
        </authorList>
    </citation>
    <scope>NUCLEOTIDE SEQUENCE</scope>
</reference>
<proteinExistence type="predicted"/>
<organism evidence="1">
    <name type="scientific">marine metagenome</name>
    <dbReference type="NCBI Taxonomy" id="408172"/>
    <lineage>
        <taxon>unclassified sequences</taxon>
        <taxon>metagenomes</taxon>
        <taxon>ecological metagenomes</taxon>
    </lineage>
</organism>
<sequence length="32" mass="3784">MGLLKSDNGHAGYLSRISRRKAWMLIRRNIIR</sequence>